<dbReference type="EC" id="2.7.1.50" evidence="11"/>
<comment type="catalytic activity">
    <reaction evidence="1 11">
        <text>5-(2-hydroxyethyl)-4-methylthiazole + ATP = 4-methyl-5-(2-phosphooxyethyl)-thiazole + ADP + H(+)</text>
        <dbReference type="Rhea" id="RHEA:24212"/>
        <dbReference type="ChEBI" id="CHEBI:15378"/>
        <dbReference type="ChEBI" id="CHEBI:17957"/>
        <dbReference type="ChEBI" id="CHEBI:30616"/>
        <dbReference type="ChEBI" id="CHEBI:58296"/>
        <dbReference type="ChEBI" id="CHEBI:456216"/>
        <dbReference type="EC" id="2.7.1.50"/>
    </reaction>
</comment>
<protein>
    <recommendedName>
        <fullName evidence="11">Hydroxyethylthiazole kinase</fullName>
        <ecNumber evidence="11">2.7.1.50</ecNumber>
    </recommendedName>
    <alternativeName>
        <fullName evidence="11">4-methyl-5-beta-hydroxyethylthiazole kinase</fullName>
        <shortName evidence="11">TH kinase</shortName>
        <shortName evidence="11">Thz kinase</shortName>
    </alternativeName>
</protein>
<evidence type="ECO:0000313" key="13">
    <source>
        <dbReference type="Proteomes" id="UP001375743"/>
    </source>
</evidence>
<dbReference type="RefSeq" id="WP_418158545.1">
    <property type="nucleotide sequence ID" value="NZ_JBBLZC010000004.1"/>
</dbReference>
<comment type="cofactor">
    <cofactor evidence="2 11">
        <name>Mg(2+)</name>
        <dbReference type="ChEBI" id="CHEBI:18420"/>
    </cofactor>
</comment>
<dbReference type="NCBIfam" id="TIGR00694">
    <property type="entry name" value="thiM"/>
    <property type="match status" value="1"/>
</dbReference>
<dbReference type="Gene3D" id="3.40.1190.20">
    <property type="match status" value="1"/>
</dbReference>
<feature type="binding site" evidence="11">
    <location>
        <position position="192"/>
    </location>
    <ligand>
        <name>substrate</name>
    </ligand>
</feature>
<sequence>MTGFVAEGVERVRREAPLVHNVTNLVAMTLSANVLIAAGASPIMSAAPEEAGELAALSGALVVNMGTLTRDWVEGAEAAVAGARTAGKPWVLDPVGAGATAYRREIAARLLAGRPRIVRGNASEILALERGASGGKGVDSTAGSDAAAEAAMALASRARAVVAVTGAVDLVTDGSRTFRIANGHPLLTRTTASGCALTALIGAWAAVLPDPLEATAGAIAAYGIAAERAAEIAQGCGSFVAALLDALGSLDGPTAARLARIA</sequence>
<accession>A0ABU8XND0</accession>
<dbReference type="HAMAP" id="MF_00228">
    <property type="entry name" value="Thz_kinase"/>
    <property type="match status" value="1"/>
</dbReference>
<organism evidence="12 13">
    <name type="scientific">Benzoatithermus flavus</name>
    <dbReference type="NCBI Taxonomy" id="3108223"/>
    <lineage>
        <taxon>Bacteria</taxon>
        <taxon>Pseudomonadati</taxon>
        <taxon>Pseudomonadota</taxon>
        <taxon>Alphaproteobacteria</taxon>
        <taxon>Geminicoccales</taxon>
        <taxon>Geminicoccaceae</taxon>
        <taxon>Benzoatithermus</taxon>
    </lineage>
</organism>
<comment type="caution">
    <text evidence="12">The sequence shown here is derived from an EMBL/GenBank/DDBJ whole genome shotgun (WGS) entry which is preliminary data.</text>
</comment>
<evidence type="ECO:0000256" key="7">
    <source>
        <dbReference type="ARBA" id="ARBA00022777"/>
    </source>
</evidence>
<evidence type="ECO:0000256" key="8">
    <source>
        <dbReference type="ARBA" id="ARBA00022840"/>
    </source>
</evidence>
<keyword evidence="5 11" id="KW-0479">Metal-binding</keyword>
<keyword evidence="10 11" id="KW-0784">Thiamine biosynthesis</keyword>
<reference evidence="12 13" key="1">
    <citation type="submission" date="2024-01" db="EMBL/GenBank/DDBJ databases">
        <title>Multi-omics insights into the function and evolution of sodium benzoate biodegradation pathways in Benzoatithermus flavus gen. nov., sp. nov. from hot spring.</title>
        <authorList>
            <person name="Hu C.-J."/>
            <person name="Li W.-J."/>
        </authorList>
    </citation>
    <scope>NUCLEOTIDE SEQUENCE [LARGE SCALE GENOMIC DNA]</scope>
    <source>
        <strain evidence="12 13">SYSU G07066</strain>
    </source>
</reference>
<evidence type="ECO:0000256" key="4">
    <source>
        <dbReference type="ARBA" id="ARBA00022679"/>
    </source>
</evidence>
<proteinExistence type="inferred from homology"/>
<dbReference type="Pfam" id="PF02110">
    <property type="entry name" value="HK"/>
    <property type="match status" value="1"/>
</dbReference>
<keyword evidence="6 11" id="KW-0547">Nucleotide-binding</keyword>
<dbReference type="InterPro" id="IPR029056">
    <property type="entry name" value="Ribokinase-like"/>
</dbReference>
<feature type="binding site" evidence="11">
    <location>
        <position position="165"/>
    </location>
    <ligand>
        <name>ATP</name>
        <dbReference type="ChEBI" id="CHEBI:30616"/>
    </ligand>
</feature>
<evidence type="ECO:0000256" key="9">
    <source>
        <dbReference type="ARBA" id="ARBA00022842"/>
    </source>
</evidence>
<comment type="function">
    <text evidence="11">Catalyzes the phosphorylation of the hydroxyl group of 4-methyl-5-beta-hydroxyethylthiazole (THZ).</text>
</comment>
<keyword evidence="7 11" id="KW-0418">Kinase</keyword>
<evidence type="ECO:0000256" key="1">
    <source>
        <dbReference type="ARBA" id="ARBA00001771"/>
    </source>
</evidence>
<evidence type="ECO:0000256" key="5">
    <source>
        <dbReference type="ARBA" id="ARBA00022723"/>
    </source>
</evidence>
<dbReference type="PIRSF" id="PIRSF000513">
    <property type="entry name" value="Thz_kinase"/>
    <property type="match status" value="1"/>
</dbReference>
<dbReference type="CDD" id="cd01170">
    <property type="entry name" value="THZ_kinase"/>
    <property type="match status" value="1"/>
</dbReference>
<dbReference type="InterPro" id="IPR000417">
    <property type="entry name" value="Hyethyz_kinase"/>
</dbReference>
<keyword evidence="13" id="KW-1185">Reference proteome</keyword>
<evidence type="ECO:0000256" key="11">
    <source>
        <dbReference type="HAMAP-Rule" id="MF_00228"/>
    </source>
</evidence>
<feature type="binding site" evidence="11">
    <location>
        <position position="44"/>
    </location>
    <ligand>
        <name>substrate</name>
    </ligand>
</feature>
<keyword evidence="4 11" id="KW-0808">Transferase</keyword>
<keyword evidence="9 11" id="KW-0460">Magnesium</keyword>
<evidence type="ECO:0000256" key="6">
    <source>
        <dbReference type="ARBA" id="ARBA00022741"/>
    </source>
</evidence>
<evidence type="ECO:0000313" key="12">
    <source>
        <dbReference type="EMBL" id="MEK0082701.1"/>
    </source>
</evidence>
<evidence type="ECO:0000256" key="10">
    <source>
        <dbReference type="ARBA" id="ARBA00022977"/>
    </source>
</evidence>
<keyword evidence="8 11" id="KW-0067">ATP-binding</keyword>
<comment type="similarity">
    <text evidence="11">Belongs to the Thz kinase family.</text>
</comment>
<name>A0ABU8XND0_9PROT</name>
<dbReference type="GO" id="GO:0004417">
    <property type="term" value="F:hydroxyethylthiazole kinase activity"/>
    <property type="evidence" value="ECO:0007669"/>
    <property type="project" value="UniProtKB-EC"/>
</dbReference>
<feature type="binding site" evidence="11">
    <location>
        <position position="119"/>
    </location>
    <ligand>
        <name>ATP</name>
        <dbReference type="ChEBI" id="CHEBI:30616"/>
    </ligand>
</feature>
<evidence type="ECO:0000256" key="3">
    <source>
        <dbReference type="ARBA" id="ARBA00004868"/>
    </source>
</evidence>
<dbReference type="PRINTS" id="PR01099">
    <property type="entry name" value="HYETHTZKNASE"/>
</dbReference>
<gene>
    <name evidence="11 12" type="primary">thiM</name>
    <name evidence="12" type="ORF">U1T56_06040</name>
</gene>
<dbReference type="EMBL" id="JBBLZC010000004">
    <property type="protein sequence ID" value="MEK0082701.1"/>
    <property type="molecule type" value="Genomic_DNA"/>
</dbReference>
<dbReference type="NCBIfam" id="NF006830">
    <property type="entry name" value="PRK09355.1"/>
    <property type="match status" value="1"/>
</dbReference>
<evidence type="ECO:0000256" key="2">
    <source>
        <dbReference type="ARBA" id="ARBA00001946"/>
    </source>
</evidence>
<dbReference type="Proteomes" id="UP001375743">
    <property type="component" value="Unassembled WGS sequence"/>
</dbReference>
<dbReference type="SUPFAM" id="SSF53613">
    <property type="entry name" value="Ribokinase-like"/>
    <property type="match status" value="1"/>
</dbReference>
<comment type="pathway">
    <text evidence="3 11">Cofactor biosynthesis; thiamine diphosphate biosynthesis; 4-methyl-5-(2-phosphoethyl)-thiazole from 5-(2-hydroxyethyl)-4-methylthiazole: step 1/1.</text>
</comment>